<dbReference type="EMBL" id="BARU01007795">
    <property type="protein sequence ID" value="GAH32873.1"/>
    <property type="molecule type" value="Genomic_DNA"/>
</dbReference>
<keyword evidence="1" id="KW-1133">Transmembrane helix</keyword>
<sequence>SGDWFKLYINGERRELGFNTISQDVNTIAVVDFFNSTLYSQSVNLSTHQTDGIGEYSFSVVVYTVFVVNNFNRTIQIEYERNGYADTTIFVLHSRAGVQLKLLPNVEYEITAYEMDEIDNDFKIDSVVIDLGGAEDDYTIVEFGFFEQSLPNDPLPLIADMRNLLWVLIFIIILGVGIYMGYMKLRRPKDNVY</sequence>
<reference evidence="2" key="1">
    <citation type="journal article" date="2014" name="Front. Microbiol.">
        <title>High frequency of phylogenetically diverse reductive dehalogenase-homologous genes in deep subseafloor sedimentary metagenomes.</title>
        <authorList>
            <person name="Kawai M."/>
            <person name="Futagami T."/>
            <person name="Toyoda A."/>
            <person name="Takaki Y."/>
            <person name="Nishi S."/>
            <person name="Hori S."/>
            <person name="Arai W."/>
            <person name="Tsubouchi T."/>
            <person name="Morono Y."/>
            <person name="Uchiyama I."/>
            <person name="Ito T."/>
            <person name="Fujiyama A."/>
            <person name="Inagaki F."/>
            <person name="Takami H."/>
        </authorList>
    </citation>
    <scope>NUCLEOTIDE SEQUENCE</scope>
    <source>
        <strain evidence="2">Expedition CK06-06</strain>
    </source>
</reference>
<evidence type="ECO:0000256" key="1">
    <source>
        <dbReference type="SAM" id="Phobius"/>
    </source>
</evidence>
<feature type="non-terminal residue" evidence="2">
    <location>
        <position position="1"/>
    </location>
</feature>
<gene>
    <name evidence="2" type="ORF">S03H2_15341</name>
</gene>
<comment type="caution">
    <text evidence="2">The sequence shown here is derived from an EMBL/GenBank/DDBJ whole genome shotgun (WGS) entry which is preliminary data.</text>
</comment>
<evidence type="ECO:0000313" key="2">
    <source>
        <dbReference type="EMBL" id="GAH32873.1"/>
    </source>
</evidence>
<dbReference type="AlphaFoldDB" id="X1GIN5"/>
<accession>X1GIN5</accession>
<keyword evidence="1" id="KW-0812">Transmembrane</keyword>
<proteinExistence type="predicted"/>
<organism evidence="2">
    <name type="scientific">marine sediment metagenome</name>
    <dbReference type="NCBI Taxonomy" id="412755"/>
    <lineage>
        <taxon>unclassified sequences</taxon>
        <taxon>metagenomes</taxon>
        <taxon>ecological metagenomes</taxon>
    </lineage>
</organism>
<protein>
    <submittedName>
        <fullName evidence="2">Uncharacterized protein</fullName>
    </submittedName>
</protein>
<feature type="transmembrane region" description="Helical" evidence="1">
    <location>
        <begin position="164"/>
        <end position="182"/>
    </location>
</feature>
<name>X1GIN5_9ZZZZ</name>
<keyword evidence="1" id="KW-0472">Membrane</keyword>